<dbReference type="GO" id="GO:0016788">
    <property type="term" value="F:hydrolase activity, acting on ester bonds"/>
    <property type="evidence" value="ECO:0007669"/>
    <property type="project" value="InterPro"/>
</dbReference>
<evidence type="ECO:0000313" key="3">
    <source>
        <dbReference type="Proteomes" id="UP000249842"/>
    </source>
</evidence>
<dbReference type="AlphaFoldDB" id="A0A328B7F6"/>
<dbReference type="RefSeq" id="WP_111458260.1">
    <property type="nucleotide sequence ID" value="NZ_QFYP01000001.1"/>
</dbReference>
<dbReference type="EMBL" id="QFYP01000001">
    <property type="protein sequence ID" value="RAK60968.1"/>
    <property type="molecule type" value="Genomic_DNA"/>
</dbReference>
<protein>
    <submittedName>
        <fullName evidence="2">S1/P1 Nuclease</fullName>
    </submittedName>
</protein>
<feature type="signal peptide" evidence="1">
    <location>
        <begin position="1"/>
        <end position="22"/>
    </location>
</feature>
<keyword evidence="3" id="KW-1185">Reference proteome</keyword>
<dbReference type="InterPro" id="IPR008947">
    <property type="entry name" value="PLipase_C/P1_nuclease_dom_sf"/>
</dbReference>
<reference evidence="3" key="1">
    <citation type="submission" date="2018-05" db="EMBL/GenBank/DDBJ databases">
        <authorList>
            <person name="Li X."/>
        </authorList>
    </citation>
    <scope>NUCLEOTIDE SEQUENCE [LARGE SCALE GENOMIC DNA]</scope>
    <source>
        <strain evidence="3">HKS-05</strain>
    </source>
</reference>
<gene>
    <name evidence="2" type="ORF">DJ021_14705</name>
</gene>
<evidence type="ECO:0000256" key="1">
    <source>
        <dbReference type="SAM" id="SignalP"/>
    </source>
</evidence>
<comment type="caution">
    <text evidence="2">The sequence shown here is derived from an EMBL/GenBank/DDBJ whole genome shotgun (WGS) entry which is preliminary data.</text>
</comment>
<dbReference type="OrthoDB" id="267579at2"/>
<proteinExistence type="predicted"/>
<evidence type="ECO:0000313" key="2">
    <source>
        <dbReference type="EMBL" id="RAK60968.1"/>
    </source>
</evidence>
<organism evidence="2 3">
    <name type="scientific">Phenylobacterium hankyongense</name>
    <dbReference type="NCBI Taxonomy" id="1813876"/>
    <lineage>
        <taxon>Bacteria</taxon>
        <taxon>Pseudomonadati</taxon>
        <taxon>Pseudomonadota</taxon>
        <taxon>Alphaproteobacteria</taxon>
        <taxon>Caulobacterales</taxon>
        <taxon>Caulobacteraceae</taxon>
        <taxon>Phenylobacterium</taxon>
    </lineage>
</organism>
<dbReference type="Gene3D" id="1.10.575.10">
    <property type="entry name" value="P1 Nuclease"/>
    <property type="match status" value="1"/>
</dbReference>
<accession>A0A328B7F6</accession>
<name>A0A328B7F6_9CAUL</name>
<sequence>MKRLVTFALMAAVAAAPSAALAWGSTGHRIIGETAVRALPAEVPAFLRTPQAARDIGEFSREPDRSKSAGKVHDRDRDAGHFLDIDDAGKVLGGPTLAALPPTRADFETALRAVGQDSWKAGYLPYSIVDRWQQLAIDFAYWRVLNAAEANPAWAAHRDFFVADKRRREAQILEDAGALSHFVGDGSQPLHLTVHYNGWGDFPNPGGYPTAHLHGPFESDLVQATVRPEAVAAQVAPLSICQCTIEAQTAAYLADTAKLVEPFYQLAKAGGLDPGDPRGPALATRQIAVGASELRDMMVEAWRASATQTVGWKPVAVADVVAGRIDPYPALYGID</sequence>
<feature type="chain" id="PRO_5016371653" evidence="1">
    <location>
        <begin position="23"/>
        <end position="335"/>
    </location>
</feature>
<dbReference type="Proteomes" id="UP000249842">
    <property type="component" value="Unassembled WGS sequence"/>
</dbReference>
<dbReference type="SUPFAM" id="SSF48537">
    <property type="entry name" value="Phospholipase C/P1 nuclease"/>
    <property type="match status" value="1"/>
</dbReference>
<keyword evidence="1" id="KW-0732">Signal</keyword>